<dbReference type="InterPro" id="IPR023393">
    <property type="entry name" value="START-like_dom_sf"/>
</dbReference>
<proteinExistence type="inferred from homology"/>
<evidence type="ECO:0000256" key="1">
    <source>
        <dbReference type="ARBA" id="ARBA00006817"/>
    </source>
</evidence>
<evidence type="ECO:0000313" key="5">
    <source>
        <dbReference type="Proteomes" id="UP000503540"/>
    </source>
</evidence>
<feature type="compositionally biased region" description="Basic and acidic residues" evidence="2">
    <location>
        <begin position="82"/>
        <end position="94"/>
    </location>
</feature>
<accession>A0A6G9YQT4</accession>
<name>A0A6G9YQT4_9NOCA</name>
<dbReference type="InterPro" id="IPR013538">
    <property type="entry name" value="ASHA1/2-like_C"/>
</dbReference>
<dbReference type="KEGG" id="nah:F5544_38160"/>
<dbReference type="Pfam" id="PF08327">
    <property type="entry name" value="AHSA1"/>
    <property type="match status" value="1"/>
</dbReference>
<feature type="region of interest" description="Disordered" evidence="2">
    <location>
        <begin position="1"/>
        <end position="107"/>
    </location>
</feature>
<evidence type="ECO:0000313" key="4">
    <source>
        <dbReference type="EMBL" id="QIS15457.1"/>
    </source>
</evidence>
<dbReference type="SUPFAM" id="SSF55961">
    <property type="entry name" value="Bet v1-like"/>
    <property type="match status" value="1"/>
</dbReference>
<dbReference type="EMBL" id="CP046172">
    <property type="protein sequence ID" value="QIS15457.1"/>
    <property type="molecule type" value="Genomic_DNA"/>
</dbReference>
<dbReference type="AlphaFoldDB" id="A0A6G9YQT4"/>
<evidence type="ECO:0000259" key="3">
    <source>
        <dbReference type="Pfam" id="PF08327"/>
    </source>
</evidence>
<protein>
    <recommendedName>
        <fullName evidence="3">Activator of Hsp90 ATPase homologue 1/2-like C-terminal domain-containing protein</fullName>
    </recommendedName>
</protein>
<evidence type="ECO:0000256" key="2">
    <source>
        <dbReference type="SAM" id="MobiDB-lite"/>
    </source>
</evidence>
<dbReference type="Gene3D" id="3.30.530.20">
    <property type="match status" value="1"/>
</dbReference>
<dbReference type="Proteomes" id="UP000503540">
    <property type="component" value="Chromosome"/>
</dbReference>
<comment type="similarity">
    <text evidence="1">Belongs to the AHA1 family.</text>
</comment>
<gene>
    <name evidence="4" type="ORF">F5544_38160</name>
</gene>
<reference evidence="4 5" key="1">
    <citation type="journal article" date="2019" name="ACS Chem. Biol.">
        <title>Identification and Mobilization of a Cryptic Antibiotic Biosynthesis Gene Locus from a Human-Pathogenic Nocardia Isolate.</title>
        <authorList>
            <person name="Herisse M."/>
            <person name="Ishida K."/>
            <person name="Porter J.L."/>
            <person name="Howden B."/>
            <person name="Hertweck C."/>
            <person name="Stinear T.P."/>
            <person name="Pidot S.J."/>
        </authorList>
    </citation>
    <scope>NUCLEOTIDE SEQUENCE [LARGE SCALE GENOMIC DNA]</scope>
    <source>
        <strain evidence="4 5">AUSMDU00012717</strain>
    </source>
</reference>
<organism evidence="4 5">
    <name type="scientific">Nocardia arthritidis</name>
    <dbReference type="NCBI Taxonomy" id="228602"/>
    <lineage>
        <taxon>Bacteria</taxon>
        <taxon>Bacillati</taxon>
        <taxon>Actinomycetota</taxon>
        <taxon>Actinomycetes</taxon>
        <taxon>Mycobacteriales</taxon>
        <taxon>Nocardiaceae</taxon>
        <taxon>Nocardia</taxon>
    </lineage>
</organism>
<sequence length="246" mass="27417">MPSGNNAGRDRRRHRGNRRGGDRHRRRGRDDREVLRRGSGHRLAVAGGNRGTAGGQVRHAGSRRGHGEPANRRGRGGLRAADGGREAPARRGDGGEIQGGPGELIADPQLNPAAIELGSFFPQPPDTVWRALTEPDLLARWLLRPTGFAATVGTRFRFTIPDPPNDEIACEILISEPGARLTYTWTYPPLDGIADWTIRPQGRGTRLLLTQTGFDIEDRRQRMVRNAMERRWKRHVLPRLGEVIHR</sequence>
<feature type="compositionally biased region" description="Basic residues" evidence="2">
    <location>
        <begin position="10"/>
        <end position="27"/>
    </location>
</feature>
<dbReference type="CDD" id="cd07814">
    <property type="entry name" value="SRPBCC_CalC_Aha1-like"/>
    <property type="match status" value="1"/>
</dbReference>
<feature type="domain" description="Activator of Hsp90 ATPase homologue 1/2-like C-terminal" evidence="3">
    <location>
        <begin position="124"/>
        <end position="234"/>
    </location>
</feature>
<keyword evidence="5" id="KW-1185">Reference proteome</keyword>